<reference evidence="4 5" key="1">
    <citation type="submission" date="2015-04" db="EMBL/GenBank/DDBJ databases">
        <title>Draft genome of the roundworm Trichinella nativa.</title>
        <authorList>
            <person name="Mitreva M."/>
        </authorList>
    </citation>
    <scope>NUCLEOTIDE SEQUENCE [LARGE SCALE GENOMIC DNA]</scope>
    <source>
        <strain evidence="4 5">ISS45</strain>
    </source>
</reference>
<feature type="compositionally biased region" description="Basic and acidic residues" evidence="3">
    <location>
        <begin position="307"/>
        <end position="325"/>
    </location>
</feature>
<dbReference type="PANTHER" id="PTHR31809:SF0">
    <property type="entry name" value="BUD13 HOMOLOG"/>
    <property type="match status" value="1"/>
</dbReference>
<dbReference type="GO" id="GO:0070274">
    <property type="term" value="C:RES complex"/>
    <property type="evidence" value="ECO:0007669"/>
    <property type="project" value="TreeGrafter"/>
</dbReference>
<dbReference type="GO" id="GO:0005684">
    <property type="term" value="C:U2-type spliceosomal complex"/>
    <property type="evidence" value="ECO:0007669"/>
    <property type="project" value="TreeGrafter"/>
</dbReference>
<feature type="compositionally biased region" description="Basic residues" evidence="3">
    <location>
        <begin position="211"/>
        <end position="220"/>
    </location>
</feature>
<dbReference type="Pfam" id="PF09736">
    <property type="entry name" value="Bud13"/>
    <property type="match status" value="1"/>
</dbReference>
<name>A0A1Y3EKC7_9BILA</name>
<feature type="compositionally biased region" description="Basic and acidic residues" evidence="3">
    <location>
        <begin position="229"/>
        <end position="254"/>
    </location>
</feature>
<dbReference type="GO" id="GO:0000398">
    <property type="term" value="P:mRNA splicing, via spliceosome"/>
    <property type="evidence" value="ECO:0007669"/>
    <property type="project" value="TreeGrafter"/>
</dbReference>
<feature type="compositionally biased region" description="Basic and acidic residues" evidence="3">
    <location>
        <begin position="548"/>
        <end position="563"/>
    </location>
</feature>
<dbReference type="GO" id="GO:0003723">
    <property type="term" value="F:RNA binding"/>
    <property type="evidence" value="ECO:0007669"/>
    <property type="project" value="TreeGrafter"/>
</dbReference>
<feature type="compositionally biased region" description="Basic and acidic residues" evidence="3">
    <location>
        <begin position="74"/>
        <end position="93"/>
    </location>
</feature>
<dbReference type="Proteomes" id="UP000243006">
    <property type="component" value="Unassembled WGS sequence"/>
</dbReference>
<dbReference type="PANTHER" id="PTHR31809">
    <property type="entry name" value="BUD13 HOMOLOG"/>
    <property type="match status" value="1"/>
</dbReference>
<proteinExistence type="inferred from homology"/>
<feature type="compositionally biased region" description="Basic and acidic residues" evidence="3">
    <location>
        <begin position="115"/>
        <end position="144"/>
    </location>
</feature>
<dbReference type="AlphaFoldDB" id="A0A1Y3EKC7"/>
<feature type="region of interest" description="Disordered" evidence="3">
    <location>
        <begin position="59"/>
        <end position="94"/>
    </location>
</feature>
<organism evidence="4 5">
    <name type="scientific">Trichinella nativa</name>
    <dbReference type="NCBI Taxonomy" id="6335"/>
    <lineage>
        <taxon>Eukaryota</taxon>
        <taxon>Metazoa</taxon>
        <taxon>Ecdysozoa</taxon>
        <taxon>Nematoda</taxon>
        <taxon>Enoplea</taxon>
        <taxon>Dorylaimia</taxon>
        <taxon>Trichinellida</taxon>
        <taxon>Trichinellidae</taxon>
        <taxon>Trichinella</taxon>
    </lineage>
</organism>
<evidence type="ECO:0000256" key="1">
    <source>
        <dbReference type="ARBA" id="ARBA00011069"/>
    </source>
</evidence>
<sequence length="603" mass="70532">MSLVKIVEEEAFLTVKQEKQEESLSDEDKPVLALQGNKTDELRLLGKFSTSRWIQAEDAVESGENASAPQENFDGLRRLRHDSENSEETKECVGTESENFAYNVKWKSSSAKQLVFDERKIKQEKDVEENKVADRRESPDLDFLKRKRRRSVDLSPPRRRRRRRESSSSSSREVSAEERPFEHRRNSNKSADRRRRSRSRSRSECSDQSLPRRRHQRRHSSSSSYSPNRRADRKAWKSKDYSIKDSRANVESRSRSPFHRRRKQSNEGAGDDRRKNSVLNASQPTCSDDSWMGRDAETVVRKKMTKQKKDEETEEQKQRREEMEKRYELWNKGVKQAKEREERLQDMAKEIDKPFARYEDDADLDEMLKKMEYEEDPMLEYIRRKRRKKNPELPKYKGPPPLPNRYSILPGVRWDGVDRSNGFETRLLSQANLKKAEQEEFYKWTADLKTDSTLLLVNSEMFDISISLSDEVIDDEFPVSIKMEDFENSDNSSSGGSGSEISIEKKEFELNHQQDKENLFQATPSADEKLHKRLSDVDEQGKNFNASKAERQKKNLTKNDDSAFQRVQYAESELLRMSKAVTKESSSQNTQKSDATQQETGKK</sequence>
<feature type="region of interest" description="Disordered" evidence="3">
    <location>
        <begin position="578"/>
        <end position="603"/>
    </location>
</feature>
<comment type="similarity">
    <text evidence="1">Belongs to the CWC26 family.</text>
</comment>
<gene>
    <name evidence="4" type="ORF">D917_09685</name>
</gene>
<protein>
    <recommendedName>
        <fullName evidence="2">BUD13 homolog</fullName>
    </recommendedName>
</protein>
<dbReference type="InterPro" id="IPR051112">
    <property type="entry name" value="CWC26_splicing_factor"/>
</dbReference>
<feature type="region of interest" description="Disordered" evidence="3">
    <location>
        <begin position="115"/>
        <end position="325"/>
    </location>
</feature>
<comment type="caution">
    <text evidence="4">The sequence shown here is derived from an EMBL/GenBank/DDBJ whole genome shotgun (WGS) entry which is preliminary data.</text>
</comment>
<evidence type="ECO:0000256" key="2">
    <source>
        <dbReference type="ARBA" id="ARBA00014454"/>
    </source>
</evidence>
<dbReference type="InterPro" id="IPR018609">
    <property type="entry name" value="Bud13"/>
</dbReference>
<dbReference type="EMBL" id="LVZM01014487">
    <property type="protein sequence ID" value="OUC43578.1"/>
    <property type="molecule type" value="Genomic_DNA"/>
</dbReference>
<feature type="compositionally biased region" description="Polar residues" evidence="3">
    <location>
        <begin position="277"/>
        <end position="288"/>
    </location>
</feature>
<evidence type="ECO:0000256" key="3">
    <source>
        <dbReference type="SAM" id="MobiDB-lite"/>
    </source>
</evidence>
<feature type="compositionally biased region" description="Basic and acidic residues" evidence="3">
    <location>
        <begin position="174"/>
        <end position="185"/>
    </location>
</feature>
<evidence type="ECO:0000313" key="4">
    <source>
        <dbReference type="EMBL" id="OUC43578.1"/>
    </source>
</evidence>
<evidence type="ECO:0000313" key="5">
    <source>
        <dbReference type="Proteomes" id="UP000243006"/>
    </source>
</evidence>
<feature type="region of interest" description="Disordered" evidence="3">
    <location>
        <begin position="512"/>
        <end position="564"/>
    </location>
</feature>
<feature type="compositionally biased region" description="Basic and acidic residues" evidence="3">
    <location>
        <begin position="526"/>
        <end position="541"/>
    </location>
</feature>
<accession>A0A1Y3EKC7</accession>
<feature type="compositionally biased region" description="Basic and acidic residues" evidence="3">
    <location>
        <begin position="291"/>
        <end position="300"/>
    </location>
</feature>
<feature type="region of interest" description="Disordered" evidence="3">
    <location>
        <begin position="384"/>
        <end position="404"/>
    </location>
</feature>
<feature type="compositionally biased region" description="Polar residues" evidence="3">
    <location>
        <begin position="583"/>
        <end position="603"/>
    </location>
</feature>